<comment type="subcellular location">
    <subcellularLocation>
        <location evidence="1">Membrane</location>
        <topology evidence="1">Multi-pass membrane protein</topology>
    </subcellularLocation>
</comment>
<dbReference type="OrthoDB" id="3824970at2759"/>
<dbReference type="PROSITE" id="PS50089">
    <property type="entry name" value="ZF_RING_2"/>
    <property type="match status" value="1"/>
</dbReference>
<proteinExistence type="predicted"/>
<evidence type="ECO:0008006" key="16">
    <source>
        <dbReference type="Google" id="ProtNLM"/>
    </source>
</evidence>
<evidence type="ECO:0000256" key="8">
    <source>
        <dbReference type="ARBA" id="ARBA00022989"/>
    </source>
</evidence>
<dbReference type="GO" id="GO:0016020">
    <property type="term" value="C:membrane"/>
    <property type="evidence" value="ECO:0007669"/>
    <property type="project" value="UniProtKB-SubCell"/>
</dbReference>
<evidence type="ECO:0000256" key="10">
    <source>
        <dbReference type="PROSITE-ProRule" id="PRU00175"/>
    </source>
</evidence>
<evidence type="ECO:0000256" key="1">
    <source>
        <dbReference type="ARBA" id="ARBA00004141"/>
    </source>
</evidence>
<evidence type="ECO:0000256" key="2">
    <source>
        <dbReference type="ARBA" id="ARBA00004906"/>
    </source>
</evidence>
<dbReference type="RefSeq" id="XP_002112114.1">
    <property type="nucleotide sequence ID" value="XM_002112078.1"/>
</dbReference>
<dbReference type="STRING" id="10228.B3RVZ0"/>
<dbReference type="SMART" id="SM00546">
    <property type="entry name" value="CUE"/>
    <property type="match status" value="1"/>
</dbReference>
<sequence length="427" mass="49325">KTNQVVVNMAYCTLFLVARLVQKVVFGELRVSEQQHLKDKFWNFVFYKFIFIFGVLNVQKLSEVGMWCAWFSLVGFLHFFTQLCRDRFDYLTFSATFNTGTHGRVLLLLLGILGSCFTLMGISYHVGLEVGLNTFAFMIVECFLLALNALNCLIRYGIHLWDIGHEGVWENRGTYLYYTELVIELAAIFIDFFHHLHMLIWTNFFLSIASLIICMQMRFLFYEFRRRVAKHQNYVRVMTNMEAKFSMATPEELKEHQKCAICWEKLESARKLPCTHLFHSSCLQSWLEQDTTCPTCRLSLADICPDTQHVDSRYQEGPYSMHGQAAGADGNLVVNARNHYFHFDGSRIASWMPSFSVEVTSNREMMMPHQTEAMAMQIHSMFPNFSLNAITADLNLTRSIEITTDNILEGRLNVAEVIANQKCVATL</sequence>
<dbReference type="InterPro" id="IPR003892">
    <property type="entry name" value="CUE"/>
</dbReference>
<evidence type="ECO:0000256" key="9">
    <source>
        <dbReference type="ARBA" id="ARBA00023136"/>
    </source>
</evidence>
<dbReference type="CTD" id="6752828"/>
<evidence type="ECO:0000313" key="14">
    <source>
        <dbReference type="EMBL" id="EDV26081.1"/>
    </source>
</evidence>
<dbReference type="Pfam" id="PF02845">
    <property type="entry name" value="CUE"/>
    <property type="match status" value="1"/>
</dbReference>
<dbReference type="EMBL" id="DS985244">
    <property type="protein sequence ID" value="EDV26081.1"/>
    <property type="molecule type" value="Genomic_DNA"/>
</dbReference>
<evidence type="ECO:0000256" key="7">
    <source>
        <dbReference type="ARBA" id="ARBA00022833"/>
    </source>
</evidence>
<dbReference type="PROSITE" id="PS51140">
    <property type="entry name" value="CUE"/>
    <property type="match status" value="1"/>
</dbReference>
<keyword evidence="8 11" id="KW-1133">Transmembrane helix</keyword>
<evidence type="ECO:0000256" key="11">
    <source>
        <dbReference type="SAM" id="Phobius"/>
    </source>
</evidence>
<dbReference type="eggNOG" id="KOG0802">
    <property type="taxonomic scope" value="Eukaryota"/>
</dbReference>
<dbReference type="Pfam" id="PF25563">
    <property type="entry name" value="TPR_SYVN1_N"/>
    <property type="match status" value="1"/>
</dbReference>
<dbReference type="GO" id="GO:0043130">
    <property type="term" value="F:ubiquitin binding"/>
    <property type="evidence" value="ECO:0007669"/>
    <property type="project" value="InterPro"/>
</dbReference>
<dbReference type="Pfam" id="PF13639">
    <property type="entry name" value="zf-RING_2"/>
    <property type="match status" value="1"/>
</dbReference>
<dbReference type="FunFam" id="3.30.40.10:FF:001263">
    <property type="entry name" value="E3 ubiquitin-protein ligase AMFR"/>
    <property type="match status" value="1"/>
</dbReference>
<dbReference type="PhylomeDB" id="B3RVZ0"/>
<dbReference type="Gene3D" id="3.30.40.10">
    <property type="entry name" value="Zinc/RING finger domain, C3HC4 (zinc finger)"/>
    <property type="match status" value="1"/>
</dbReference>
<dbReference type="GO" id="GO:0070936">
    <property type="term" value="P:protein K48-linked ubiquitination"/>
    <property type="evidence" value="ECO:0000318"/>
    <property type="project" value="GO_Central"/>
</dbReference>
<organism evidence="14 15">
    <name type="scientific">Trichoplax adhaerens</name>
    <name type="common">Trichoplax reptans</name>
    <dbReference type="NCBI Taxonomy" id="10228"/>
    <lineage>
        <taxon>Eukaryota</taxon>
        <taxon>Metazoa</taxon>
        <taxon>Placozoa</taxon>
        <taxon>Uniplacotomia</taxon>
        <taxon>Trichoplacea</taxon>
        <taxon>Trichoplacidae</taxon>
        <taxon>Trichoplax</taxon>
    </lineage>
</organism>
<evidence type="ECO:0000256" key="4">
    <source>
        <dbReference type="ARBA" id="ARBA00022692"/>
    </source>
</evidence>
<keyword evidence="4 11" id="KW-0812">Transmembrane</keyword>
<protein>
    <recommendedName>
        <fullName evidence="16">RING-type domain-containing protein</fullName>
    </recommendedName>
</protein>
<keyword evidence="15" id="KW-1185">Reference proteome</keyword>
<feature type="domain" description="CUE" evidence="13">
    <location>
        <begin position="370"/>
        <end position="412"/>
    </location>
</feature>
<reference evidence="14 15" key="1">
    <citation type="journal article" date="2008" name="Nature">
        <title>The Trichoplax genome and the nature of placozoans.</title>
        <authorList>
            <person name="Srivastava M."/>
            <person name="Begovic E."/>
            <person name="Chapman J."/>
            <person name="Putnam N.H."/>
            <person name="Hellsten U."/>
            <person name="Kawashima T."/>
            <person name="Kuo A."/>
            <person name="Mitros T."/>
            <person name="Salamov A."/>
            <person name="Carpenter M.L."/>
            <person name="Signorovitch A.Y."/>
            <person name="Moreno M.A."/>
            <person name="Kamm K."/>
            <person name="Grimwood J."/>
            <person name="Schmutz J."/>
            <person name="Shapiro H."/>
            <person name="Grigoriev I.V."/>
            <person name="Buss L.W."/>
            <person name="Schierwater B."/>
            <person name="Dellaporta S.L."/>
            <person name="Rokhsar D.S."/>
        </authorList>
    </citation>
    <scope>NUCLEOTIDE SEQUENCE [LARGE SCALE GENOMIC DNA]</scope>
    <source>
        <strain evidence="14 15">Grell-BS-1999</strain>
    </source>
</reference>
<keyword evidence="5" id="KW-0479">Metal-binding</keyword>
<evidence type="ECO:0000256" key="5">
    <source>
        <dbReference type="ARBA" id="ARBA00022723"/>
    </source>
</evidence>
<name>B3RVZ0_TRIAD</name>
<evidence type="ECO:0000256" key="3">
    <source>
        <dbReference type="ARBA" id="ARBA00022679"/>
    </source>
</evidence>
<feature type="transmembrane region" description="Helical" evidence="11">
    <location>
        <begin position="200"/>
        <end position="221"/>
    </location>
</feature>
<feature type="transmembrane region" description="Helical" evidence="11">
    <location>
        <begin position="41"/>
        <end position="58"/>
    </location>
</feature>
<evidence type="ECO:0000256" key="6">
    <source>
        <dbReference type="ARBA" id="ARBA00022771"/>
    </source>
</evidence>
<dbReference type="Proteomes" id="UP000009022">
    <property type="component" value="Unassembled WGS sequence"/>
</dbReference>
<dbReference type="SMART" id="SM00184">
    <property type="entry name" value="RING"/>
    <property type="match status" value="1"/>
</dbReference>
<dbReference type="FunCoup" id="B3RVZ0">
    <property type="interactions" value="473"/>
</dbReference>
<dbReference type="GO" id="GO:0000151">
    <property type="term" value="C:ubiquitin ligase complex"/>
    <property type="evidence" value="ECO:0000318"/>
    <property type="project" value="GO_Central"/>
</dbReference>
<feature type="transmembrane region" description="Helical" evidence="11">
    <location>
        <begin position="64"/>
        <end position="84"/>
    </location>
</feature>
<dbReference type="GO" id="GO:0006511">
    <property type="term" value="P:ubiquitin-dependent protein catabolic process"/>
    <property type="evidence" value="ECO:0000318"/>
    <property type="project" value="GO_Central"/>
</dbReference>
<dbReference type="KEGG" id="tad:TRIADDRAFT_24155"/>
<dbReference type="GO" id="GO:0030968">
    <property type="term" value="P:endoplasmic reticulum unfolded protein response"/>
    <property type="evidence" value="ECO:0000318"/>
    <property type="project" value="GO_Central"/>
</dbReference>
<dbReference type="GO" id="GO:0005829">
    <property type="term" value="C:cytosol"/>
    <property type="evidence" value="ECO:0000318"/>
    <property type="project" value="GO_Central"/>
</dbReference>
<dbReference type="InParanoid" id="B3RVZ0"/>
<dbReference type="InterPro" id="IPR057992">
    <property type="entry name" value="TPR_SYVN1_N"/>
</dbReference>
<dbReference type="GO" id="GO:0008270">
    <property type="term" value="F:zinc ion binding"/>
    <property type="evidence" value="ECO:0007669"/>
    <property type="project" value="UniProtKB-KW"/>
</dbReference>
<feature type="transmembrane region" description="Helical" evidence="11">
    <location>
        <begin position="132"/>
        <end position="154"/>
    </location>
</feature>
<dbReference type="InterPro" id="IPR013083">
    <property type="entry name" value="Znf_RING/FYVE/PHD"/>
</dbReference>
<dbReference type="HOGENOM" id="CLU_015061_0_1_1"/>
<keyword evidence="3" id="KW-0808">Transferase</keyword>
<keyword evidence="9 11" id="KW-0472">Membrane</keyword>
<dbReference type="FunFam" id="1.10.8.10:FF:000127">
    <property type="entry name" value="E3 ubiquitin-protein ligase AMFR"/>
    <property type="match status" value="1"/>
</dbReference>
<dbReference type="CDD" id="cd14421">
    <property type="entry name" value="CUE_AMFR"/>
    <property type="match status" value="1"/>
</dbReference>
<feature type="non-terminal residue" evidence="14">
    <location>
        <position position="1"/>
    </location>
</feature>
<dbReference type="Gene3D" id="1.10.8.10">
    <property type="entry name" value="DNA helicase RuvA subunit, C-terminal domain"/>
    <property type="match status" value="1"/>
</dbReference>
<dbReference type="GeneID" id="6752828"/>
<feature type="transmembrane region" description="Helical" evidence="11">
    <location>
        <begin position="175"/>
        <end position="194"/>
    </location>
</feature>
<keyword evidence="6 10" id="KW-0863">Zinc-finger</keyword>
<accession>B3RVZ0</accession>
<dbReference type="PANTHER" id="PTHR15067">
    <property type="entry name" value="E3 UBIQUITIN-PROTEIN LIGASE RNF8"/>
    <property type="match status" value="1"/>
</dbReference>
<dbReference type="SUPFAM" id="SSF57850">
    <property type="entry name" value="RING/U-box"/>
    <property type="match status" value="1"/>
</dbReference>
<feature type="transmembrane region" description="Helical" evidence="11">
    <location>
        <begin position="105"/>
        <end position="126"/>
    </location>
</feature>
<evidence type="ECO:0000259" key="12">
    <source>
        <dbReference type="PROSITE" id="PS50089"/>
    </source>
</evidence>
<dbReference type="GO" id="GO:0061630">
    <property type="term" value="F:ubiquitin protein ligase activity"/>
    <property type="evidence" value="ECO:0000318"/>
    <property type="project" value="GO_Central"/>
</dbReference>
<dbReference type="GO" id="GO:0005783">
    <property type="term" value="C:endoplasmic reticulum"/>
    <property type="evidence" value="ECO:0000318"/>
    <property type="project" value="GO_Central"/>
</dbReference>
<feature type="domain" description="RING-type" evidence="12">
    <location>
        <begin position="259"/>
        <end position="297"/>
    </location>
</feature>
<dbReference type="PANTHER" id="PTHR15067:SF5">
    <property type="entry name" value="E3 UBIQUITIN-PROTEIN LIGASE AMFR"/>
    <property type="match status" value="1"/>
</dbReference>
<dbReference type="CDD" id="cd16455">
    <property type="entry name" value="RING-H2_AMFR"/>
    <property type="match status" value="1"/>
</dbReference>
<evidence type="ECO:0000313" key="15">
    <source>
        <dbReference type="Proteomes" id="UP000009022"/>
    </source>
</evidence>
<evidence type="ECO:0000259" key="13">
    <source>
        <dbReference type="PROSITE" id="PS51140"/>
    </source>
</evidence>
<dbReference type="OMA" id="YWLELIT"/>
<dbReference type="AlphaFoldDB" id="B3RVZ0"/>
<keyword evidence="7" id="KW-0862">Zinc</keyword>
<dbReference type="InterPro" id="IPR001841">
    <property type="entry name" value="Znf_RING"/>
</dbReference>
<gene>
    <name evidence="14" type="ORF">TRIADDRAFT_24155</name>
</gene>
<comment type="pathway">
    <text evidence="2">Protein modification; protein ubiquitination.</text>
</comment>